<dbReference type="PANTHER" id="PTHR24329:SF362">
    <property type="entry name" value="INTESTINE-SPECIFIC HOMEOBOX"/>
    <property type="match status" value="1"/>
</dbReference>
<keyword evidence="2 3" id="KW-0539">Nucleus</keyword>
<dbReference type="InterPro" id="IPR050649">
    <property type="entry name" value="Paired_Homeobox_TFs"/>
</dbReference>
<dbReference type="SUPFAM" id="SSF46689">
    <property type="entry name" value="Homeodomain-like"/>
    <property type="match status" value="1"/>
</dbReference>
<dbReference type="Gene3D" id="1.10.10.60">
    <property type="entry name" value="Homeodomain-like"/>
    <property type="match status" value="1"/>
</dbReference>
<evidence type="ECO:0000313" key="5">
    <source>
        <dbReference type="EMBL" id="KFW88538.1"/>
    </source>
</evidence>
<keyword evidence="2 3" id="KW-0238">DNA-binding</keyword>
<accession>A0A093QHW0</accession>
<keyword evidence="2 3" id="KW-0371">Homeobox</keyword>
<dbReference type="CDD" id="cd00086">
    <property type="entry name" value="homeodomain"/>
    <property type="match status" value="1"/>
</dbReference>
<dbReference type="PROSITE" id="PS50071">
    <property type="entry name" value="HOMEOBOX_2"/>
    <property type="match status" value="1"/>
</dbReference>
<evidence type="ECO:0000256" key="3">
    <source>
        <dbReference type="RuleBase" id="RU000682"/>
    </source>
</evidence>
<evidence type="ECO:0000256" key="1">
    <source>
        <dbReference type="ARBA" id="ARBA00004123"/>
    </source>
</evidence>
<dbReference type="GO" id="GO:0000977">
    <property type="term" value="F:RNA polymerase II transcription regulatory region sequence-specific DNA binding"/>
    <property type="evidence" value="ECO:0007669"/>
    <property type="project" value="TreeGrafter"/>
</dbReference>
<feature type="non-terminal residue" evidence="5">
    <location>
        <position position="1"/>
    </location>
</feature>
<dbReference type="Pfam" id="PF00046">
    <property type="entry name" value="Homeodomain"/>
    <property type="match status" value="1"/>
</dbReference>
<feature type="domain" description="Homeobox" evidence="4">
    <location>
        <begin position="2"/>
        <end position="51"/>
    </location>
</feature>
<dbReference type="GO" id="GO:0000981">
    <property type="term" value="F:DNA-binding transcription factor activity, RNA polymerase II-specific"/>
    <property type="evidence" value="ECO:0007669"/>
    <property type="project" value="TreeGrafter"/>
</dbReference>
<dbReference type="PANTHER" id="PTHR24329">
    <property type="entry name" value="HOMEOBOX PROTEIN ARISTALESS"/>
    <property type="match status" value="1"/>
</dbReference>
<dbReference type="OrthoDB" id="6159439at2759"/>
<name>A0A093QHW0_9PASS</name>
<keyword evidence="6" id="KW-1185">Reference proteome</keyword>
<feature type="non-terminal residue" evidence="5">
    <location>
        <position position="51"/>
    </location>
</feature>
<sequence>RKGKRRIRTTFTAEQLQELERIFQVTHYPDVHIRNQLAAKINLPEARVQVY</sequence>
<dbReference type="InterPro" id="IPR009057">
    <property type="entry name" value="Homeodomain-like_sf"/>
</dbReference>
<dbReference type="AlphaFoldDB" id="A0A093QHW0"/>
<reference evidence="5 6" key="1">
    <citation type="submission" date="2014-06" db="EMBL/GenBank/DDBJ databases">
        <title>Genome evolution of avian class.</title>
        <authorList>
            <person name="Zhang G."/>
            <person name="Li C."/>
        </authorList>
    </citation>
    <scope>NUCLEOTIDE SEQUENCE [LARGE SCALE GENOMIC DNA]</scope>
    <source>
        <strain evidence="5">BGI_N305</strain>
    </source>
</reference>
<evidence type="ECO:0000256" key="2">
    <source>
        <dbReference type="PROSITE-ProRule" id="PRU00108"/>
    </source>
</evidence>
<evidence type="ECO:0000313" key="6">
    <source>
        <dbReference type="Proteomes" id="UP000053258"/>
    </source>
</evidence>
<protein>
    <submittedName>
        <fullName evidence="5">Intestine-specific homeobox</fullName>
    </submittedName>
</protein>
<dbReference type="SMART" id="SM00389">
    <property type="entry name" value="HOX"/>
    <property type="match status" value="1"/>
</dbReference>
<dbReference type="InterPro" id="IPR001356">
    <property type="entry name" value="HD"/>
</dbReference>
<organism evidence="5 6">
    <name type="scientific">Manacus vitellinus</name>
    <name type="common">golden-collared manakin</name>
    <dbReference type="NCBI Taxonomy" id="328815"/>
    <lineage>
        <taxon>Eukaryota</taxon>
        <taxon>Metazoa</taxon>
        <taxon>Chordata</taxon>
        <taxon>Craniata</taxon>
        <taxon>Vertebrata</taxon>
        <taxon>Euteleostomi</taxon>
        <taxon>Archelosauria</taxon>
        <taxon>Archosauria</taxon>
        <taxon>Dinosauria</taxon>
        <taxon>Saurischia</taxon>
        <taxon>Theropoda</taxon>
        <taxon>Coelurosauria</taxon>
        <taxon>Aves</taxon>
        <taxon>Neognathae</taxon>
        <taxon>Neoaves</taxon>
        <taxon>Telluraves</taxon>
        <taxon>Australaves</taxon>
        <taxon>Passeriformes</taxon>
        <taxon>Pipridae</taxon>
        <taxon>Manacus</taxon>
    </lineage>
</organism>
<dbReference type="GO" id="GO:0005634">
    <property type="term" value="C:nucleus"/>
    <property type="evidence" value="ECO:0007669"/>
    <property type="project" value="UniProtKB-SubCell"/>
</dbReference>
<dbReference type="EMBL" id="KL754156">
    <property type="protein sequence ID" value="KFW88538.1"/>
    <property type="molecule type" value="Genomic_DNA"/>
</dbReference>
<dbReference type="Proteomes" id="UP000053258">
    <property type="component" value="Unassembled WGS sequence"/>
</dbReference>
<gene>
    <name evidence="5" type="ORF">N305_00251</name>
</gene>
<evidence type="ECO:0000259" key="4">
    <source>
        <dbReference type="PROSITE" id="PS50071"/>
    </source>
</evidence>
<comment type="subcellular location">
    <subcellularLocation>
        <location evidence="1 2 3">Nucleus</location>
    </subcellularLocation>
</comment>
<proteinExistence type="predicted"/>